<evidence type="ECO:0000313" key="3">
    <source>
        <dbReference type="Proteomes" id="UP000297299"/>
    </source>
</evidence>
<feature type="region of interest" description="Disordered" evidence="1">
    <location>
        <begin position="114"/>
        <end position="145"/>
    </location>
</feature>
<protein>
    <submittedName>
        <fullName evidence="2">Uncharacterized protein</fullName>
    </submittedName>
</protein>
<name>A0A4Y8D3B3_9HELO</name>
<evidence type="ECO:0000256" key="1">
    <source>
        <dbReference type="SAM" id="MobiDB-lite"/>
    </source>
</evidence>
<accession>A0A4Y8D3B3</accession>
<feature type="region of interest" description="Disordered" evidence="1">
    <location>
        <begin position="1"/>
        <end position="59"/>
    </location>
</feature>
<proteinExistence type="predicted"/>
<sequence length="420" mass="46940">MDDNSKDRKLEGEQNREQEGDDAPVSDTNSDDNNQLAFDPRAYGHPSVSQARQQDAQGGRLAQLSRLEFNYGDWTEEEDQRWEMVMRVLHGYDWKRLKGCLVWKIVDYAEETDNMTSDQTRSDIDSNDGGVKWEGKGDRNSKQHTQPVHAITSAQFIGAPSTSTTATTTTAYNRCTQGAFETPGEDHHRRRSKRFPLVKVSVPAAAYTNENIPPHMRLAPSPMETGHPDRQHGQLLTEAQKADVEIKPCDPAILQERTIYEILPDYPRITREFIDETYPSMSDEELLDLSSSLRVEGDIDQARVLWAFLTGSLLPGVAGEATMRVMYYDERFNLDRTVASALGRAAHVLLREASARDSLNTNLVELMSFVLNPPVSKVSGIEVLERGLAAASRLDSFVDSGGYGNDDSEGECDKIAILLK</sequence>
<comment type="caution">
    <text evidence="2">The sequence shown here is derived from an EMBL/GenBank/DDBJ whole genome shotgun (WGS) entry which is preliminary data.</text>
</comment>
<reference evidence="2 3" key="1">
    <citation type="submission" date="2017-11" db="EMBL/GenBank/DDBJ databases">
        <title>Comparative genomics of Botrytis spp.</title>
        <authorList>
            <person name="Valero-Jimenez C.A."/>
            <person name="Tapia P."/>
            <person name="Veloso J."/>
            <person name="Silva-Moreno E."/>
            <person name="Staats M."/>
            <person name="Valdes J.H."/>
            <person name="Van Kan J.A.L."/>
        </authorList>
    </citation>
    <scope>NUCLEOTIDE SEQUENCE [LARGE SCALE GENOMIC DNA]</scope>
    <source>
        <strain evidence="2 3">MUCL2830</strain>
    </source>
</reference>
<dbReference type="EMBL" id="PHWZ01000144">
    <property type="protein sequence ID" value="TEY64672.1"/>
    <property type="molecule type" value="Genomic_DNA"/>
</dbReference>
<dbReference type="OrthoDB" id="10513513at2759"/>
<feature type="compositionally biased region" description="Polar residues" evidence="1">
    <location>
        <begin position="47"/>
        <end position="56"/>
    </location>
</feature>
<dbReference type="AlphaFoldDB" id="A0A4Y8D3B3"/>
<dbReference type="Proteomes" id="UP000297299">
    <property type="component" value="Unassembled WGS sequence"/>
</dbReference>
<evidence type="ECO:0000313" key="2">
    <source>
        <dbReference type="EMBL" id="TEY64672.1"/>
    </source>
</evidence>
<feature type="compositionally biased region" description="Basic and acidic residues" evidence="1">
    <location>
        <begin position="1"/>
        <end position="18"/>
    </location>
</feature>
<keyword evidence="3" id="KW-1185">Reference proteome</keyword>
<organism evidence="2 3">
    <name type="scientific">Botryotinia calthae</name>
    <dbReference type="NCBI Taxonomy" id="38488"/>
    <lineage>
        <taxon>Eukaryota</taxon>
        <taxon>Fungi</taxon>
        <taxon>Dikarya</taxon>
        <taxon>Ascomycota</taxon>
        <taxon>Pezizomycotina</taxon>
        <taxon>Leotiomycetes</taxon>
        <taxon>Helotiales</taxon>
        <taxon>Sclerotiniaceae</taxon>
        <taxon>Botryotinia</taxon>
    </lineage>
</organism>
<feature type="compositionally biased region" description="Basic and acidic residues" evidence="1">
    <location>
        <begin position="131"/>
        <end position="141"/>
    </location>
</feature>
<gene>
    <name evidence="2" type="ORF">BOTCAL_0144g00080</name>
</gene>
<feature type="compositionally biased region" description="Polar residues" evidence="1">
    <location>
        <begin position="26"/>
        <end position="36"/>
    </location>
</feature>